<evidence type="ECO:0000313" key="3">
    <source>
        <dbReference type="WBParaSite" id="Minc3s01369g23211"/>
    </source>
</evidence>
<keyword evidence="1" id="KW-0472">Membrane</keyword>
<protein>
    <submittedName>
        <fullName evidence="3">Candidate secreted effector</fullName>
    </submittedName>
</protein>
<organism evidence="2 3">
    <name type="scientific">Meloidogyne incognita</name>
    <name type="common">Southern root-knot nematode worm</name>
    <name type="synonym">Oxyuris incognita</name>
    <dbReference type="NCBI Taxonomy" id="6306"/>
    <lineage>
        <taxon>Eukaryota</taxon>
        <taxon>Metazoa</taxon>
        <taxon>Ecdysozoa</taxon>
        <taxon>Nematoda</taxon>
        <taxon>Chromadorea</taxon>
        <taxon>Rhabditida</taxon>
        <taxon>Tylenchina</taxon>
        <taxon>Tylenchomorpha</taxon>
        <taxon>Tylenchoidea</taxon>
        <taxon>Meloidogynidae</taxon>
        <taxon>Meloidogyninae</taxon>
        <taxon>Meloidogyne</taxon>
        <taxon>Meloidogyne incognita group</taxon>
    </lineage>
</organism>
<dbReference type="AlphaFoldDB" id="A0A914MEQ3"/>
<feature type="transmembrane region" description="Helical" evidence="1">
    <location>
        <begin position="165"/>
        <end position="187"/>
    </location>
</feature>
<accession>A0A914MEQ3</accession>
<evidence type="ECO:0000313" key="2">
    <source>
        <dbReference type="Proteomes" id="UP000887563"/>
    </source>
</evidence>
<keyword evidence="2" id="KW-1185">Reference proteome</keyword>
<keyword evidence="1" id="KW-0812">Transmembrane</keyword>
<feature type="transmembrane region" description="Helical" evidence="1">
    <location>
        <begin position="126"/>
        <end position="145"/>
    </location>
</feature>
<dbReference type="Proteomes" id="UP000887563">
    <property type="component" value="Unplaced"/>
</dbReference>
<reference evidence="3" key="1">
    <citation type="submission" date="2022-11" db="UniProtKB">
        <authorList>
            <consortium name="WormBaseParasite"/>
        </authorList>
    </citation>
    <scope>IDENTIFICATION</scope>
</reference>
<sequence>MYFSFSSGNLSTISSSTLSFSALEITLVANFLNSLFPFSSSHFFSYLAISSFSFFSNSRVIRSCIFCWHLSAFFNTFFQISSYFSFISSSYLDRIFFNRFAVSQSTISSPFFIFFSFSIPLSFSSFFSPFFLFSPLSFGIILFPISSPLLFASKILACFPPSSSFSFLCSCFSSSFSRLFSSFLFFFSSHVIGRRRSSSSVNSVDEISSMCQGNFSFIEVSLSEI</sequence>
<proteinExistence type="predicted"/>
<feature type="transmembrane region" description="Helical" evidence="1">
    <location>
        <begin position="100"/>
        <end position="119"/>
    </location>
</feature>
<name>A0A914MEQ3_MELIC</name>
<keyword evidence="1" id="KW-1133">Transmembrane helix</keyword>
<evidence type="ECO:0000256" key="1">
    <source>
        <dbReference type="SAM" id="Phobius"/>
    </source>
</evidence>
<feature type="transmembrane region" description="Helical" evidence="1">
    <location>
        <begin position="60"/>
        <end position="80"/>
    </location>
</feature>
<dbReference type="WBParaSite" id="Minc3s01369g23211">
    <property type="protein sequence ID" value="Minc3s01369g23211"/>
    <property type="gene ID" value="Minc3s01369g23211"/>
</dbReference>